<accession>A0ABU8YHT9</accession>
<dbReference type="Proteomes" id="UP001384579">
    <property type="component" value="Unassembled WGS sequence"/>
</dbReference>
<evidence type="ECO:0000256" key="1">
    <source>
        <dbReference type="PROSITE-ProRule" id="PRU10141"/>
    </source>
</evidence>
<evidence type="ECO:0000313" key="3">
    <source>
        <dbReference type="EMBL" id="MEK0183913.1"/>
    </source>
</evidence>
<dbReference type="EMBL" id="JBBLXS010000025">
    <property type="protein sequence ID" value="MEK0183913.1"/>
    <property type="molecule type" value="Genomic_DNA"/>
</dbReference>
<comment type="caution">
    <text evidence="3">The sequence shown here is derived from an EMBL/GenBank/DDBJ whole genome shotgun (WGS) entry which is preliminary data.</text>
</comment>
<dbReference type="SUPFAM" id="SSF56112">
    <property type="entry name" value="Protein kinase-like (PK-like)"/>
    <property type="match status" value="1"/>
</dbReference>
<dbReference type="InterPro" id="IPR011009">
    <property type="entry name" value="Kinase-like_dom_sf"/>
</dbReference>
<keyword evidence="1" id="KW-0547">Nucleotide-binding</keyword>
<dbReference type="CDD" id="cd14014">
    <property type="entry name" value="STKc_PknB_like"/>
    <property type="match status" value="1"/>
</dbReference>
<dbReference type="PANTHER" id="PTHR23150:SF19">
    <property type="entry name" value="FORMYLGLYCINE-GENERATING ENZYME"/>
    <property type="match status" value="1"/>
</dbReference>
<dbReference type="PROSITE" id="PS50011">
    <property type="entry name" value="PROTEIN_KINASE_DOM"/>
    <property type="match status" value="1"/>
</dbReference>
<dbReference type="NCBIfam" id="NF045510">
    <property type="entry name" value="4Cys_prefix_kin"/>
    <property type="match status" value="1"/>
</dbReference>
<dbReference type="Pfam" id="PF00069">
    <property type="entry name" value="Pkinase"/>
    <property type="match status" value="1"/>
</dbReference>
<feature type="binding site" evidence="1">
    <location>
        <position position="67"/>
    </location>
    <ligand>
        <name>ATP</name>
        <dbReference type="ChEBI" id="CHEBI:30616"/>
    </ligand>
</feature>
<dbReference type="PANTHER" id="PTHR23150">
    <property type="entry name" value="SULFATASE MODIFYING FACTOR 1, 2"/>
    <property type="match status" value="1"/>
</dbReference>
<dbReference type="InterPro" id="IPR000719">
    <property type="entry name" value="Prot_kinase_dom"/>
</dbReference>
<keyword evidence="1" id="KW-0067">ATP-binding</keyword>
<evidence type="ECO:0000259" key="2">
    <source>
        <dbReference type="PROSITE" id="PS50011"/>
    </source>
</evidence>
<keyword evidence="4" id="KW-1185">Reference proteome</keyword>
<dbReference type="SUPFAM" id="SSF56436">
    <property type="entry name" value="C-type lectin-like"/>
    <property type="match status" value="1"/>
</dbReference>
<sequence length="664" mass="74956">MFYCSNPRCSHPFNPDNCKFCQSCGVQGLTPLFRNRYRVIRLLGEGGFGRTYEAVDTDRMDDPCVIKQFMPQFHGTSAIEKATELFQQEAKRLYELGEHPQIPRLIAYFEQDQRLYLVQELIEGQNLLAELTQQGVFNEEKIWQLLADLLPVLKFVHDRNVIHRDIKLENIIRRRSSLNSSLPKTRTLRNSVFRKGGRGDLVLIDFGVSKQVTGSLMSKSGTTVGTRGYSPMEQMRGQVFPGSDLYSLGITCLRLLTNCLPQVDGCDELYDPTKGIDNWRKKLPPHTSLSRKLGEVLDKLIQDYLINRYQSADEVIKALNLYSLPPQPPQSQSVGKLALNSEQKIGGPLVVQNPQLPRTQLPSNNVDLENQEKFNSSVAVTQGKKNVNFPKNTFEFEWVTLDKGGHQTHIKVGKADFFEELIGSGRVIEMVSVPSGNFLIGSASNEGDSDEKPQQQVTLAPFYIGKFPVTQAQWAVVAALSEIKIFLNPDPSRFKGVNRPVENISWYEAVEFCARLARKTGKNYHLPSEAQWEYACRGETMTAFHFGETITTDLANYNGSSNYAEAPKGIYRAQTTDVGSFKPNAFGLYDFHGNVWEWCADFWHSNYNGAPTDGRVWDYRGDESLRVLRGGSWNDHAPNCRSACRLRYQPDCRASIVGFRVALG</sequence>
<protein>
    <submittedName>
        <fullName evidence="3">Bifunctional serine/threonine-protein kinase/formylglycine-generating enzyme family protein</fullName>
    </submittedName>
</protein>
<dbReference type="InterPro" id="IPR017441">
    <property type="entry name" value="Protein_kinase_ATP_BS"/>
</dbReference>
<dbReference type="RefSeq" id="WP_340522494.1">
    <property type="nucleotide sequence ID" value="NZ_JBBLXS010000025.1"/>
</dbReference>
<feature type="domain" description="Protein kinase" evidence="2">
    <location>
        <begin position="37"/>
        <end position="323"/>
    </location>
</feature>
<dbReference type="InterPro" id="IPR051043">
    <property type="entry name" value="Sulfatase_Mod_Factor_Kinase"/>
</dbReference>
<gene>
    <name evidence="3" type="ORF">WMG39_03515</name>
</gene>
<dbReference type="GO" id="GO:0016301">
    <property type="term" value="F:kinase activity"/>
    <property type="evidence" value="ECO:0007669"/>
    <property type="project" value="UniProtKB-KW"/>
</dbReference>
<dbReference type="InterPro" id="IPR005532">
    <property type="entry name" value="SUMF_dom"/>
</dbReference>
<dbReference type="PROSITE" id="PS00107">
    <property type="entry name" value="PROTEIN_KINASE_ATP"/>
    <property type="match status" value="1"/>
</dbReference>
<dbReference type="Gene3D" id="1.10.510.10">
    <property type="entry name" value="Transferase(Phosphotransferase) domain 1"/>
    <property type="match status" value="1"/>
</dbReference>
<dbReference type="Gene3D" id="3.30.200.20">
    <property type="entry name" value="Phosphorylase Kinase, domain 1"/>
    <property type="match status" value="1"/>
</dbReference>
<organism evidence="3 4">
    <name type="scientific">Microcoleus anatoxicus PTRS2</name>
    <dbReference type="NCBI Taxonomy" id="2705321"/>
    <lineage>
        <taxon>Bacteria</taxon>
        <taxon>Bacillati</taxon>
        <taxon>Cyanobacteriota</taxon>
        <taxon>Cyanophyceae</taxon>
        <taxon>Oscillatoriophycideae</taxon>
        <taxon>Oscillatoriales</taxon>
        <taxon>Microcoleaceae</taxon>
        <taxon>Microcoleus</taxon>
        <taxon>Microcoleus anatoxicus</taxon>
    </lineage>
</organism>
<dbReference type="SMART" id="SM00220">
    <property type="entry name" value="S_TKc"/>
    <property type="match status" value="1"/>
</dbReference>
<dbReference type="Gene3D" id="3.90.1580.10">
    <property type="entry name" value="paralog of FGE (formylglycine-generating enzyme)"/>
    <property type="match status" value="1"/>
</dbReference>
<name>A0ABU8YHT9_9CYAN</name>
<evidence type="ECO:0000313" key="4">
    <source>
        <dbReference type="Proteomes" id="UP001384579"/>
    </source>
</evidence>
<proteinExistence type="predicted"/>
<dbReference type="InterPro" id="IPR042095">
    <property type="entry name" value="SUMF_sf"/>
</dbReference>
<keyword evidence="3" id="KW-0808">Transferase</keyword>
<dbReference type="InterPro" id="IPR016187">
    <property type="entry name" value="CTDL_fold"/>
</dbReference>
<dbReference type="Pfam" id="PF03781">
    <property type="entry name" value="FGE-sulfatase"/>
    <property type="match status" value="1"/>
</dbReference>
<reference evidence="3 4" key="1">
    <citation type="journal article" date="2020" name="Harmful Algae">
        <title>Molecular and morphological characterization of a novel dihydroanatoxin-a producing Microcoleus species (cyanobacteria) from the Russian River, California, USA.</title>
        <authorList>
            <person name="Conklin K.Y."/>
            <person name="Stancheva R."/>
            <person name="Otten T.G."/>
            <person name="Fadness R."/>
            <person name="Boyer G.L."/>
            <person name="Read B."/>
            <person name="Zhang X."/>
            <person name="Sheath R.G."/>
        </authorList>
    </citation>
    <scope>NUCLEOTIDE SEQUENCE [LARGE SCALE GENOMIC DNA]</scope>
    <source>
        <strain evidence="3 4">PTRS2</strain>
    </source>
</reference>
<keyword evidence="3" id="KW-0418">Kinase</keyword>